<geneLocation type="mitochondrion" evidence="3"/>
<dbReference type="GO" id="GO:0004519">
    <property type="term" value="F:endonuclease activity"/>
    <property type="evidence" value="ECO:0007669"/>
    <property type="project" value="UniProtKB-KW"/>
</dbReference>
<feature type="transmembrane region" description="Helical" evidence="1">
    <location>
        <begin position="94"/>
        <end position="114"/>
    </location>
</feature>
<dbReference type="PROSITE" id="PS51257">
    <property type="entry name" value="PROKAR_LIPOPROTEIN"/>
    <property type="match status" value="1"/>
</dbReference>
<keyword evidence="1" id="KW-0812">Transmembrane</keyword>
<keyword evidence="3" id="KW-0540">Nuclease</keyword>
<keyword evidence="1" id="KW-0472">Membrane</keyword>
<sequence>MSDFYERLAGFTDAEGNFYIIVSGSCAFRFQINLDKDDIDVLYYIHKTPGFGEVRSYHNFSSFTVTRLKDIAQLLKIFAQYPLQVQNGLIIETFLKLLSFILTLVLLFFFPFFLSRINLYT</sequence>
<dbReference type="GeneID" id="20498027"/>
<dbReference type="InterPro" id="IPR027434">
    <property type="entry name" value="Homing_endonucl"/>
</dbReference>
<proteinExistence type="predicted"/>
<keyword evidence="3" id="KW-0378">Hydrolase</keyword>
<name>A0A088CR44_9HELO</name>
<evidence type="ECO:0000313" key="3">
    <source>
        <dbReference type="EMBL" id="AIJ56812.1"/>
    </source>
</evidence>
<accession>A0A088CR44</accession>
<dbReference type="RefSeq" id="YP_009072384.1">
    <property type="nucleotide sequence ID" value="NC_025200.1"/>
</dbReference>
<dbReference type="PANTHER" id="PTHR36181:SF3">
    <property type="entry name" value="INTRON-ENCODED DNA ENDONUCLEASE AI5 BETA"/>
    <property type="match status" value="1"/>
</dbReference>
<dbReference type="SUPFAM" id="SSF55608">
    <property type="entry name" value="Homing endonucleases"/>
    <property type="match status" value="1"/>
</dbReference>
<keyword evidence="1" id="KW-1133">Transmembrane helix</keyword>
<organism evidence="3">
    <name type="scientific">Sclerotinia borealis</name>
    <dbReference type="NCBI Taxonomy" id="77105"/>
    <lineage>
        <taxon>Eukaryota</taxon>
        <taxon>Fungi</taxon>
        <taxon>Dikarya</taxon>
        <taxon>Ascomycota</taxon>
        <taxon>Pezizomycotina</taxon>
        <taxon>Leotiomycetes</taxon>
        <taxon>Helotiales</taxon>
        <taxon>Sclerotiniaceae</taxon>
        <taxon>Sclerotinia</taxon>
    </lineage>
</organism>
<evidence type="ECO:0000259" key="2">
    <source>
        <dbReference type="Pfam" id="PF00961"/>
    </source>
</evidence>
<dbReference type="GO" id="GO:0005739">
    <property type="term" value="C:mitochondrion"/>
    <property type="evidence" value="ECO:0007669"/>
    <property type="project" value="UniProtKB-ARBA"/>
</dbReference>
<gene>
    <name evidence="3" type="ORF">SBORM_0120</name>
</gene>
<dbReference type="InterPro" id="IPR051289">
    <property type="entry name" value="LAGLIDADG_Endonuclease"/>
</dbReference>
<dbReference type="AlphaFoldDB" id="A0A088CR44"/>
<keyword evidence="3" id="KW-0255">Endonuclease</keyword>
<dbReference type="PANTHER" id="PTHR36181">
    <property type="entry name" value="INTRON-ENCODED ENDONUCLEASE AI3-RELATED"/>
    <property type="match status" value="1"/>
</dbReference>
<keyword evidence="3" id="KW-0496">Mitochondrion</keyword>
<dbReference type="InterPro" id="IPR004860">
    <property type="entry name" value="LAGLIDADG_dom"/>
</dbReference>
<dbReference type="Pfam" id="PF00961">
    <property type="entry name" value="LAGLIDADG_1"/>
    <property type="match status" value="1"/>
</dbReference>
<reference evidence="3" key="1">
    <citation type="journal article" date="2014" name="PLoS ONE">
        <title>The 203 kbp Mitochondrial Genome of the Phytopathogenic Fungus Sclerotinia borealis Reveals Multiple Invasions of Introns and Genomic Duplications.</title>
        <authorList>
            <person name="Mardanov A.V."/>
            <person name="Beletsky A.V."/>
            <person name="Kadnikov V.V."/>
            <person name="Ignatov A.N."/>
            <person name="Ravin N.V."/>
        </authorList>
    </citation>
    <scope>NUCLEOTIDE SEQUENCE</scope>
    <source>
        <strain evidence="3">F-4128</strain>
    </source>
</reference>
<dbReference type="Gene3D" id="3.10.28.10">
    <property type="entry name" value="Homing endonucleases"/>
    <property type="match status" value="1"/>
</dbReference>
<protein>
    <submittedName>
        <fullName evidence="3">LAGLIDADG endonuclease</fullName>
    </submittedName>
</protein>
<feature type="domain" description="Homing endonuclease LAGLIDADG" evidence="2">
    <location>
        <begin position="8"/>
        <end position="94"/>
    </location>
</feature>
<evidence type="ECO:0000256" key="1">
    <source>
        <dbReference type="SAM" id="Phobius"/>
    </source>
</evidence>
<dbReference type="EMBL" id="KJ434027">
    <property type="protein sequence ID" value="AIJ56812.1"/>
    <property type="molecule type" value="Genomic_DNA"/>
</dbReference>